<name>A0A0F9QMJ9_9ZZZZ</name>
<accession>A0A0F9QMJ9</accession>
<dbReference type="EMBL" id="LAZR01003829">
    <property type="protein sequence ID" value="KKN14311.1"/>
    <property type="molecule type" value="Genomic_DNA"/>
</dbReference>
<sequence>MNNIFDDHFEAKRLERLRIQCLSNVNISGEIIFAAMDDNLPYINQSAWMFQNNDNQILSDSGYKYYMLSMLDIFAEYRSQFEGLECRGGVVSLKNSASVIVWMPQIEVLALIK</sequence>
<gene>
    <name evidence="1" type="ORF">LCGC14_0997330</name>
</gene>
<comment type="caution">
    <text evidence="1">The sequence shown here is derived from an EMBL/GenBank/DDBJ whole genome shotgun (WGS) entry which is preliminary data.</text>
</comment>
<evidence type="ECO:0000313" key="1">
    <source>
        <dbReference type="EMBL" id="KKN14311.1"/>
    </source>
</evidence>
<reference evidence="1" key="1">
    <citation type="journal article" date="2015" name="Nature">
        <title>Complex archaea that bridge the gap between prokaryotes and eukaryotes.</title>
        <authorList>
            <person name="Spang A."/>
            <person name="Saw J.H."/>
            <person name="Jorgensen S.L."/>
            <person name="Zaremba-Niedzwiedzka K."/>
            <person name="Martijn J."/>
            <person name="Lind A.E."/>
            <person name="van Eijk R."/>
            <person name="Schleper C."/>
            <person name="Guy L."/>
            <person name="Ettema T.J."/>
        </authorList>
    </citation>
    <scope>NUCLEOTIDE SEQUENCE</scope>
</reference>
<protein>
    <submittedName>
        <fullName evidence="1">Uncharacterized protein</fullName>
    </submittedName>
</protein>
<dbReference type="AlphaFoldDB" id="A0A0F9QMJ9"/>
<organism evidence="1">
    <name type="scientific">marine sediment metagenome</name>
    <dbReference type="NCBI Taxonomy" id="412755"/>
    <lineage>
        <taxon>unclassified sequences</taxon>
        <taxon>metagenomes</taxon>
        <taxon>ecological metagenomes</taxon>
    </lineage>
</organism>
<proteinExistence type="predicted"/>